<evidence type="ECO:0000256" key="1">
    <source>
        <dbReference type="ARBA" id="ARBA00001974"/>
    </source>
</evidence>
<dbReference type="SUPFAM" id="SSF54373">
    <property type="entry name" value="FAD-linked reductases, C-terminal domain"/>
    <property type="match status" value="1"/>
</dbReference>
<dbReference type="InterPro" id="IPR023209">
    <property type="entry name" value="DAO"/>
</dbReference>
<keyword evidence="5" id="KW-0560">Oxidoreductase</keyword>
<evidence type="ECO:0000313" key="11">
    <source>
        <dbReference type="Proteomes" id="UP000054869"/>
    </source>
</evidence>
<organism evidence="10 11">
    <name type="scientific">Legionella lansingensis</name>
    <dbReference type="NCBI Taxonomy" id="45067"/>
    <lineage>
        <taxon>Bacteria</taxon>
        <taxon>Pseudomonadati</taxon>
        <taxon>Pseudomonadota</taxon>
        <taxon>Gammaproteobacteria</taxon>
        <taxon>Legionellales</taxon>
        <taxon>Legionellaceae</taxon>
        <taxon>Legionella</taxon>
    </lineage>
</organism>
<dbReference type="Proteomes" id="UP000054869">
    <property type="component" value="Unassembled WGS sequence"/>
</dbReference>
<evidence type="ECO:0000259" key="9">
    <source>
        <dbReference type="Pfam" id="PF01266"/>
    </source>
</evidence>
<protein>
    <recommendedName>
        <fullName evidence="7">D-amino-acid oxidase</fullName>
        <ecNumber evidence="6">1.4.3.3</ecNumber>
    </recommendedName>
</protein>
<evidence type="ECO:0000256" key="4">
    <source>
        <dbReference type="ARBA" id="ARBA00022827"/>
    </source>
</evidence>
<name>A0A0W0VMW7_9GAMM</name>
<sequence length="346" mass="39370">MGRLLALRLYQAGWQVTLFDQNKENSDALSCSSAAAGLLTPVSELDHADEMIFHLGLEAITKHWPEILQKLPEPIYWNRIGSLVVHHPQDGAEWLCFSDRIKSKLGNDYFQSLPQDELQELEPELGKFEQAYYFAAEGNLDSQAVLRVLGSYLRNKGVDWYANTEVLSVHAGQVIAENVCQQFDMVFDCRGLGGKEIYPKLRGLRGELIYLHAPDVGFRRPIRLLHPRYKIYLAPRPNHHYLIGATELETEDQSAISVRSTLELLTAAYYVHPGFAEARIVQTITHCRPTLPHHLPCIKYAPQLIAINGLYRHGFLIAPTLAQEVMNWLSTQQRGIRYPQLWESLS</sequence>
<evidence type="ECO:0000256" key="5">
    <source>
        <dbReference type="ARBA" id="ARBA00023002"/>
    </source>
</evidence>
<dbReference type="EC" id="1.4.3.3" evidence="6"/>
<keyword evidence="11" id="KW-1185">Reference proteome</keyword>
<keyword evidence="3" id="KW-0285">Flavoprotein</keyword>
<dbReference type="EMBL" id="LNYI01000032">
    <property type="protein sequence ID" value="KTD21423.1"/>
    <property type="molecule type" value="Genomic_DNA"/>
</dbReference>
<dbReference type="GO" id="GO:0003884">
    <property type="term" value="F:D-amino-acid oxidase activity"/>
    <property type="evidence" value="ECO:0007669"/>
    <property type="project" value="UniProtKB-EC"/>
</dbReference>
<comment type="similarity">
    <text evidence="2">Belongs to the DAMOX/DASOX family.</text>
</comment>
<dbReference type="Gene3D" id="3.30.9.10">
    <property type="entry name" value="D-Amino Acid Oxidase, subunit A, domain 2"/>
    <property type="match status" value="1"/>
</dbReference>
<dbReference type="InterPro" id="IPR036188">
    <property type="entry name" value="FAD/NAD-bd_sf"/>
</dbReference>
<dbReference type="AlphaFoldDB" id="A0A0W0VMW7"/>
<evidence type="ECO:0000256" key="2">
    <source>
        <dbReference type="ARBA" id="ARBA00006730"/>
    </source>
</evidence>
<gene>
    <name evidence="10" type="primary">thiO</name>
    <name evidence="10" type="ORF">Llan_1586</name>
</gene>
<dbReference type="PANTHER" id="PTHR11530:SF11">
    <property type="entry name" value="D-ASPARTATE OXIDASE"/>
    <property type="match status" value="1"/>
</dbReference>
<dbReference type="Gene3D" id="3.50.50.60">
    <property type="entry name" value="FAD/NAD(P)-binding domain"/>
    <property type="match status" value="1"/>
</dbReference>
<dbReference type="SUPFAM" id="SSF51971">
    <property type="entry name" value="Nucleotide-binding domain"/>
    <property type="match status" value="1"/>
</dbReference>
<evidence type="ECO:0000256" key="7">
    <source>
        <dbReference type="ARBA" id="ARBA00039751"/>
    </source>
</evidence>
<reference evidence="10 11" key="1">
    <citation type="submission" date="2015-11" db="EMBL/GenBank/DDBJ databases">
        <title>Genomic analysis of 38 Legionella species identifies large and diverse effector repertoires.</title>
        <authorList>
            <person name="Burstein D."/>
            <person name="Amaro F."/>
            <person name="Zusman T."/>
            <person name="Lifshitz Z."/>
            <person name="Cohen O."/>
            <person name="Gilbert J.A."/>
            <person name="Pupko T."/>
            <person name="Shuman H.A."/>
            <person name="Segal G."/>
        </authorList>
    </citation>
    <scope>NUCLEOTIDE SEQUENCE [LARGE SCALE GENOMIC DNA]</scope>
    <source>
        <strain evidence="10 11">ATCC 49751</strain>
    </source>
</reference>
<evidence type="ECO:0000256" key="6">
    <source>
        <dbReference type="ARBA" id="ARBA00039101"/>
    </source>
</evidence>
<proteinExistence type="inferred from homology"/>
<dbReference type="PATRIC" id="fig|45067.4.peg.1663"/>
<dbReference type="STRING" id="45067.Llan_1586"/>
<dbReference type="InterPro" id="IPR006076">
    <property type="entry name" value="FAD-dep_OxRdtase"/>
</dbReference>
<dbReference type="PANTHER" id="PTHR11530">
    <property type="entry name" value="D-AMINO ACID OXIDASE"/>
    <property type="match status" value="1"/>
</dbReference>
<evidence type="ECO:0000256" key="8">
    <source>
        <dbReference type="ARBA" id="ARBA00049547"/>
    </source>
</evidence>
<dbReference type="GO" id="GO:0071949">
    <property type="term" value="F:FAD binding"/>
    <property type="evidence" value="ECO:0007669"/>
    <property type="project" value="InterPro"/>
</dbReference>
<comment type="cofactor">
    <cofactor evidence="1">
        <name>FAD</name>
        <dbReference type="ChEBI" id="CHEBI:57692"/>
    </cofactor>
</comment>
<dbReference type="Pfam" id="PF01266">
    <property type="entry name" value="DAO"/>
    <property type="match status" value="1"/>
</dbReference>
<dbReference type="GO" id="GO:0046416">
    <property type="term" value="P:D-amino acid metabolic process"/>
    <property type="evidence" value="ECO:0007669"/>
    <property type="project" value="InterPro"/>
</dbReference>
<comment type="caution">
    <text evidence="10">The sequence shown here is derived from an EMBL/GenBank/DDBJ whole genome shotgun (WGS) entry which is preliminary data.</text>
</comment>
<keyword evidence="4" id="KW-0274">FAD</keyword>
<comment type="catalytic activity">
    <reaction evidence="8">
        <text>a D-alpha-amino acid + O2 + H2O = a 2-oxocarboxylate + H2O2 + NH4(+)</text>
        <dbReference type="Rhea" id="RHEA:21816"/>
        <dbReference type="ChEBI" id="CHEBI:15377"/>
        <dbReference type="ChEBI" id="CHEBI:15379"/>
        <dbReference type="ChEBI" id="CHEBI:16240"/>
        <dbReference type="ChEBI" id="CHEBI:28938"/>
        <dbReference type="ChEBI" id="CHEBI:35179"/>
        <dbReference type="ChEBI" id="CHEBI:59871"/>
        <dbReference type="EC" id="1.4.3.3"/>
    </reaction>
    <physiologicalReaction direction="left-to-right" evidence="8">
        <dbReference type="Rhea" id="RHEA:21817"/>
    </physiologicalReaction>
</comment>
<accession>A0A0W0VMW7</accession>
<feature type="domain" description="FAD dependent oxidoreductase" evidence="9">
    <location>
        <begin position="2"/>
        <end position="326"/>
    </location>
</feature>
<evidence type="ECO:0000313" key="10">
    <source>
        <dbReference type="EMBL" id="KTD21423.1"/>
    </source>
</evidence>
<evidence type="ECO:0000256" key="3">
    <source>
        <dbReference type="ARBA" id="ARBA00022630"/>
    </source>
</evidence>
<dbReference type="eggNOG" id="COG0665">
    <property type="taxonomic scope" value="Bacteria"/>
</dbReference>